<evidence type="ECO:0000313" key="3">
    <source>
        <dbReference type="Proteomes" id="UP001172101"/>
    </source>
</evidence>
<protein>
    <submittedName>
        <fullName evidence="2">Uncharacterized protein</fullName>
    </submittedName>
</protein>
<evidence type="ECO:0000256" key="1">
    <source>
        <dbReference type="SAM" id="MobiDB-lite"/>
    </source>
</evidence>
<dbReference type="RefSeq" id="XP_060301334.1">
    <property type="nucleotide sequence ID" value="XM_060433574.1"/>
</dbReference>
<sequence length="203" mass="23021">MHTHTPSRGGKGARETTHAARSLSFPVPSRFPLPLAPKLNTHSTACMYDTGHTIPTPASRNNSKKRERGDRQRVLVTNIRDRLACARFAAKRPHTHTHTRTVSCPALPFKPCVRACVRFARCDAIRCDAPGKGCVLWFRFAYIVFCVTNKHQTFESFSLCVLSLRTYPLWFYFFEEGRDRCPLDTQMLPSHTDTGANGRGRDR</sequence>
<name>A0AA40E520_9PEZI</name>
<dbReference type="AlphaFoldDB" id="A0AA40E520"/>
<organism evidence="2 3">
    <name type="scientific">Lasiosphaeria miniovina</name>
    <dbReference type="NCBI Taxonomy" id="1954250"/>
    <lineage>
        <taxon>Eukaryota</taxon>
        <taxon>Fungi</taxon>
        <taxon>Dikarya</taxon>
        <taxon>Ascomycota</taxon>
        <taxon>Pezizomycotina</taxon>
        <taxon>Sordariomycetes</taxon>
        <taxon>Sordariomycetidae</taxon>
        <taxon>Sordariales</taxon>
        <taxon>Lasiosphaeriaceae</taxon>
        <taxon>Lasiosphaeria</taxon>
    </lineage>
</organism>
<accession>A0AA40E520</accession>
<dbReference type="GeneID" id="85316844"/>
<proteinExistence type="predicted"/>
<dbReference type="EMBL" id="JAUIRO010000002">
    <property type="protein sequence ID" value="KAK0728479.1"/>
    <property type="molecule type" value="Genomic_DNA"/>
</dbReference>
<reference evidence="2" key="1">
    <citation type="submission" date="2023-06" db="EMBL/GenBank/DDBJ databases">
        <title>Genome-scale phylogeny and comparative genomics of the fungal order Sordariales.</title>
        <authorList>
            <consortium name="Lawrence Berkeley National Laboratory"/>
            <person name="Hensen N."/>
            <person name="Bonometti L."/>
            <person name="Westerberg I."/>
            <person name="Brannstrom I.O."/>
            <person name="Guillou S."/>
            <person name="Cros-Aarteil S."/>
            <person name="Calhoun S."/>
            <person name="Haridas S."/>
            <person name="Kuo A."/>
            <person name="Mondo S."/>
            <person name="Pangilinan J."/>
            <person name="Riley R."/>
            <person name="LaButti K."/>
            <person name="Andreopoulos B."/>
            <person name="Lipzen A."/>
            <person name="Chen C."/>
            <person name="Yanf M."/>
            <person name="Daum C."/>
            <person name="Ng V."/>
            <person name="Clum A."/>
            <person name="Steindorff A."/>
            <person name="Ohm R."/>
            <person name="Martin F."/>
            <person name="Silar P."/>
            <person name="Natvig D."/>
            <person name="Lalanne C."/>
            <person name="Gautier V."/>
            <person name="Ament-velasquez S.L."/>
            <person name="Kruys A."/>
            <person name="Hutchinson M.I."/>
            <person name="Powell A.J."/>
            <person name="Barry K."/>
            <person name="Miller A.N."/>
            <person name="Grigoriev I.V."/>
            <person name="Debuchy R."/>
            <person name="Gladieux P."/>
            <person name="Thoren M.H."/>
            <person name="Johannesson H."/>
        </authorList>
    </citation>
    <scope>NUCLEOTIDE SEQUENCE</scope>
    <source>
        <strain evidence="2">SMH2392-1A</strain>
    </source>
</reference>
<evidence type="ECO:0000313" key="2">
    <source>
        <dbReference type="EMBL" id="KAK0728479.1"/>
    </source>
</evidence>
<keyword evidence="3" id="KW-1185">Reference proteome</keyword>
<gene>
    <name evidence="2" type="ORF">B0T26DRAFT_173248</name>
</gene>
<dbReference type="Proteomes" id="UP001172101">
    <property type="component" value="Unassembled WGS sequence"/>
</dbReference>
<feature type="region of interest" description="Disordered" evidence="1">
    <location>
        <begin position="1"/>
        <end position="25"/>
    </location>
</feature>
<feature type="region of interest" description="Disordered" evidence="1">
    <location>
        <begin position="51"/>
        <end position="72"/>
    </location>
</feature>
<comment type="caution">
    <text evidence="2">The sequence shown here is derived from an EMBL/GenBank/DDBJ whole genome shotgun (WGS) entry which is preliminary data.</text>
</comment>